<evidence type="ECO:0000313" key="2">
    <source>
        <dbReference type="Proteomes" id="UP000261540"/>
    </source>
</evidence>
<protein>
    <recommendedName>
        <fullName evidence="3">Small monomeric GTPase</fullName>
    </recommendedName>
</protein>
<dbReference type="STRING" id="1676925.ENSPKIP00000004190"/>
<evidence type="ECO:0008006" key="3">
    <source>
        <dbReference type="Google" id="ProtNLM"/>
    </source>
</evidence>
<dbReference type="SUPFAM" id="SSF52540">
    <property type="entry name" value="P-loop containing nucleoside triphosphate hydrolases"/>
    <property type="match status" value="1"/>
</dbReference>
<dbReference type="PRINTS" id="PR00449">
    <property type="entry name" value="RASTRNSFRMNG"/>
</dbReference>
<dbReference type="Proteomes" id="UP000261540">
    <property type="component" value="Unplaced"/>
</dbReference>
<dbReference type="Gene3D" id="3.40.50.300">
    <property type="entry name" value="P-loop containing nucleotide triphosphate hydrolases"/>
    <property type="match status" value="1"/>
</dbReference>
<proteinExistence type="predicted"/>
<keyword evidence="2" id="KW-1185">Reference proteome</keyword>
<dbReference type="Pfam" id="PF08477">
    <property type="entry name" value="Roc"/>
    <property type="match status" value="1"/>
</dbReference>
<sequence>MVSDTTYKIVLAGDAAVGKSSFLHRLCKNEFRGNTSATLGTGWSARRHTC</sequence>
<reference evidence="1" key="2">
    <citation type="submission" date="2025-09" db="UniProtKB">
        <authorList>
            <consortium name="Ensembl"/>
        </authorList>
    </citation>
    <scope>IDENTIFICATION</scope>
</reference>
<dbReference type="AlphaFoldDB" id="A0A3B3QF24"/>
<name>A0A3B3QF24_9TELE</name>
<accession>A0A3B3QF24</accession>
<dbReference type="Ensembl" id="ENSPKIT00000028169.1">
    <property type="protein sequence ID" value="ENSPKIP00000004190.1"/>
    <property type="gene ID" value="ENSPKIG00000021404.1"/>
</dbReference>
<organism evidence="1 2">
    <name type="scientific">Paramormyrops kingsleyae</name>
    <dbReference type="NCBI Taxonomy" id="1676925"/>
    <lineage>
        <taxon>Eukaryota</taxon>
        <taxon>Metazoa</taxon>
        <taxon>Chordata</taxon>
        <taxon>Craniata</taxon>
        <taxon>Vertebrata</taxon>
        <taxon>Euteleostomi</taxon>
        <taxon>Actinopterygii</taxon>
        <taxon>Neopterygii</taxon>
        <taxon>Teleostei</taxon>
        <taxon>Osteoglossocephala</taxon>
        <taxon>Osteoglossomorpha</taxon>
        <taxon>Osteoglossiformes</taxon>
        <taxon>Mormyridae</taxon>
        <taxon>Paramormyrops</taxon>
    </lineage>
</organism>
<dbReference type="InterPro" id="IPR027417">
    <property type="entry name" value="P-loop_NTPase"/>
</dbReference>
<evidence type="ECO:0000313" key="1">
    <source>
        <dbReference type="Ensembl" id="ENSPKIP00000004190.1"/>
    </source>
</evidence>
<reference evidence="1" key="1">
    <citation type="submission" date="2025-08" db="UniProtKB">
        <authorList>
            <consortium name="Ensembl"/>
        </authorList>
    </citation>
    <scope>IDENTIFICATION</scope>
</reference>